<comment type="caution">
    <text evidence="3">The sequence shown here is derived from an EMBL/GenBank/DDBJ whole genome shotgun (WGS) entry which is preliminary data.</text>
</comment>
<gene>
    <name evidence="3" type="ORF">P5673_005412</name>
</gene>
<feature type="compositionally biased region" description="Polar residues" evidence="1">
    <location>
        <begin position="553"/>
        <end position="578"/>
    </location>
</feature>
<dbReference type="InterPro" id="IPR058559">
    <property type="entry name" value="PRM_STIL"/>
</dbReference>
<dbReference type="InterPro" id="IPR057731">
    <property type="entry name" value="STIL_N"/>
</dbReference>
<dbReference type="EMBL" id="JARQWQ010000009">
    <property type="protein sequence ID" value="KAK2569587.1"/>
    <property type="molecule type" value="Genomic_DNA"/>
</dbReference>
<evidence type="ECO:0000259" key="2">
    <source>
        <dbReference type="Pfam" id="PF15253"/>
    </source>
</evidence>
<protein>
    <submittedName>
        <fullName evidence="3">SCL-interrupting locus protein-like protein</fullName>
    </submittedName>
</protein>
<evidence type="ECO:0000313" key="3">
    <source>
        <dbReference type="EMBL" id="KAK2569587.1"/>
    </source>
</evidence>
<feature type="compositionally biased region" description="Polar residues" evidence="1">
    <location>
        <begin position="534"/>
        <end position="546"/>
    </location>
</feature>
<keyword evidence="4" id="KW-1185">Reference proteome</keyword>
<dbReference type="PANTHER" id="PTHR15128">
    <property type="entry name" value="TAL1 SCL INTERRUPTING LOCUS"/>
    <property type="match status" value="1"/>
</dbReference>
<reference evidence="3" key="2">
    <citation type="journal article" date="2023" name="Science">
        <title>Genomic signatures of disease resistance in endangered staghorn corals.</title>
        <authorList>
            <person name="Vollmer S.V."/>
            <person name="Selwyn J.D."/>
            <person name="Despard B.A."/>
            <person name="Roesel C.L."/>
        </authorList>
    </citation>
    <scope>NUCLEOTIDE SEQUENCE</scope>
    <source>
        <strain evidence="3">K2</strain>
    </source>
</reference>
<dbReference type="GO" id="GO:0007052">
    <property type="term" value="P:mitotic spindle organization"/>
    <property type="evidence" value="ECO:0007669"/>
    <property type="project" value="TreeGrafter"/>
</dbReference>
<dbReference type="Pfam" id="PF26399">
    <property type="entry name" value="PRM_STIL"/>
    <property type="match status" value="1"/>
</dbReference>
<feature type="compositionally biased region" description="Polar residues" evidence="1">
    <location>
        <begin position="411"/>
        <end position="423"/>
    </location>
</feature>
<dbReference type="Proteomes" id="UP001249851">
    <property type="component" value="Unassembled WGS sequence"/>
</dbReference>
<dbReference type="Pfam" id="PF15253">
    <property type="entry name" value="STIL_N"/>
    <property type="match status" value="1"/>
</dbReference>
<proteinExistence type="predicted"/>
<reference evidence="3" key="1">
    <citation type="journal article" date="2023" name="G3 (Bethesda)">
        <title>Whole genome assembly and annotation of the endangered Caribbean coral Acropora cervicornis.</title>
        <authorList>
            <person name="Selwyn J.D."/>
            <person name="Vollmer S.V."/>
        </authorList>
    </citation>
    <scope>NUCLEOTIDE SEQUENCE</scope>
    <source>
        <strain evidence="3">K2</strain>
    </source>
</reference>
<sequence length="675" mass="75353">MSCVNVQVGSEHSSFFPAQKSGIAMTEKQEYLRVQTKGVVVEPLNFPATKSVLWNRTAQGDPEILHLTRKRNLRLHINEKTLRLAHRHVNQTKSPLVCFFVGSISVDSREDSIDVIVDRFDPGREMASNNGSTKVKRKVPTTVVPGDHVIPTTMIEGLSGADSSVTHTKEEFQKAFQVLFGRVTSQEPINISHFLSVKVSCHCYAGDAELILNVNCSTISMATRIQAIPVAAVPIIPTALARNLSGPLRMSEVQGVPKNGYLTMDHTRKLLLLLESDPKAISLPLLGIWVSGIYSIHHPYIWACCLRFIHSTAIQQRVLAPPNSFLLLLYSPVKSTPEFWECKHDQGECEQPLFELYSCYENLHLEIPAGPNSSDPLCFELFPSPRGMSRSLFEQAVEMWKTAYIESRFSQDGMAQSPKQEVSSSRKEHGDEDLTLLPRPSPLPHPQKAQFVFPDVAETSLSLSFDDHVLTENSYQDFTNQQILPRSLPEKQQLETSKQGNPSQQIQHDQENDLYILSKDKQKSLAKGRANAKQLANNRVTQNSPSREPLKQILSSNQPLKKGISNEQPHVSRKSQTMKGIAYQKLPKPKSKPEIGIKGRNVSDWNSRSNKRDPALKVGNNACGTTGRQQMQLKPSANKGMKTDDQECNRIGRRPFTQGMTKAADKLLKIATGSK</sequence>
<dbReference type="GO" id="GO:0071539">
    <property type="term" value="P:protein localization to centrosome"/>
    <property type="evidence" value="ECO:0007669"/>
    <property type="project" value="TreeGrafter"/>
</dbReference>
<feature type="compositionally biased region" description="Polar residues" evidence="1">
    <location>
        <begin position="622"/>
        <end position="635"/>
    </location>
</feature>
<accession>A0AAD9QXY6</accession>
<feature type="region of interest" description="Disordered" evidence="1">
    <location>
        <begin position="411"/>
        <end position="448"/>
    </location>
</feature>
<evidence type="ECO:0000256" key="1">
    <source>
        <dbReference type="SAM" id="MobiDB-lite"/>
    </source>
</evidence>
<organism evidence="3 4">
    <name type="scientific">Acropora cervicornis</name>
    <name type="common">Staghorn coral</name>
    <dbReference type="NCBI Taxonomy" id="6130"/>
    <lineage>
        <taxon>Eukaryota</taxon>
        <taxon>Metazoa</taxon>
        <taxon>Cnidaria</taxon>
        <taxon>Anthozoa</taxon>
        <taxon>Hexacorallia</taxon>
        <taxon>Scleractinia</taxon>
        <taxon>Astrocoeniina</taxon>
        <taxon>Acroporidae</taxon>
        <taxon>Acropora</taxon>
    </lineage>
</organism>
<dbReference type="GO" id="GO:0005815">
    <property type="term" value="C:microtubule organizing center"/>
    <property type="evidence" value="ECO:0007669"/>
    <property type="project" value="TreeGrafter"/>
</dbReference>
<dbReference type="GO" id="GO:0007224">
    <property type="term" value="P:smoothened signaling pathway"/>
    <property type="evidence" value="ECO:0007669"/>
    <property type="project" value="TreeGrafter"/>
</dbReference>
<dbReference type="PANTHER" id="PTHR15128:SF0">
    <property type="entry name" value="SCL-INTERRUPTING LOCUS PROTEIN"/>
    <property type="match status" value="1"/>
</dbReference>
<dbReference type="AlphaFoldDB" id="A0AAD9QXY6"/>
<name>A0AAD9QXY6_ACRCE</name>
<dbReference type="InterPro" id="IPR026123">
    <property type="entry name" value="STIL"/>
</dbReference>
<feature type="region of interest" description="Disordered" evidence="1">
    <location>
        <begin position="522"/>
        <end position="647"/>
    </location>
</feature>
<evidence type="ECO:0000313" key="4">
    <source>
        <dbReference type="Proteomes" id="UP001249851"/>
    </source>
</evidence>
<feature type="domain" description="STIL N-terminal" evidence="2">
    <location>
        <begin position="53"/>
        <end position="400"/>
    </location>
</feature>
<dbReference type="GO" id="GO:0031023">
    <property type="term" value="P:microtubule organizing center organization"/>
    <property type="evidence" value="ECO:0007669"/>
    <property type="project" value="TreeGrafter"/>
</dbReference>